<evidence type="ECO:0008006" key="3">
    <source>
        <dbReference type="Google" id="ProtNLM"/>
    </source>
</evidence>
<proteinExistence type="predicted"/>
<protein>
    <recommendedName>
        <fullName evidence="3">Apea-like HEPN domain-containing protein</fullName>
    </recommendedName>
</protein>
<evidence type="ECO:0000313" key="2">
    <source>
        <dbReference type="Proteomes" id="UP000095059"/>
    </source>
</evidence>
<comment type="caution">
    <text evidence="1">The sequence shown here is derived from an EMBL/GenBank/DDBJ whole genome shotgun (WGS) entry which is preliminary data.</text>
</comment>
<dbReference type="Proteomes" id="UP000095059">
    <property type="component" value="Unassembled WGS sequence"/>
</dbReference>
<gene>
    <name evidence="1" type="ORF">A1Q5_18535</name>
</gene>
<reference evidence="1 2" key="1">
    <citation type="journal article" date="2012" name="Science">
        <title>Ecological populations of bacteria act as socially cohesive units of antibiotic production and resistance.</title>
        <authorList>
            <person name="Cordero O.X."/>
            <person name="Wildschutte H."/>
            <person name="Kirkup B."/>
            <person name="Proehl S."/>
            <person name="Ngo L."/>
            <person name="Hussain F."/>
            <person name="Le Roux F."/>
            <person name="Mincer T."/>
            <person name="Polz M.F."/>
        </authorList>
    </citation>
    <scope>NUCLEOTIDE SEQUENCE [LARGE SCALE GENOMIC DNA]</scope>
    <source>
        <strain evidence="1 2">5S-186</strain>
    </source>
</reference>
<sequence length="322" mass="37270">MKIDLESNFVELQTRRIDIPHLVVEALQDELDLSGEHVLATKQFLSTLEVKRIGFNGLKIDNYYEFIFKVDGDKFLDIHSERYEVSTIIDSEVVRIGSPSDFAILVIGCKNPYMKSDYVDNNMYHYISISFSCKETKAAAILQYAQALVNRVLSKGDSYITPDDVFKPESSSDDWDDDLGFNEPSLTELINEFQDLNGVNHISKNDENLFRLITRAYNIKEDLRFISYFRIIEYLASNQKVLKGKLQFSTFLLEMSKEFKQDVVSELDKNIEFDDMVEYIRNTRNVLTHPTAKYKKGTVFYSIKKSVAFQRIVISKLVGFEL</sequence>
<keyword evidence="2" id="KW-1185">Reference proteome</keyword>
<evidence type="ECO:0000313" key="1">
    <source>
        <dbReference type="EMBL" id="OEF19253.1"/>
    </source>
</evidence>
<name>A0ABX3AZQ3_ALILO</name>
<organism evidence="1 2">
    <name type="scientific">Aliivibrio logei 5S-186</name>
    <dbReference type="NCBI Taxonomy" id="626086"/>
    <lineage>
        <taxon>Bacteria</taxon>
        <taxon>Pseudomonadati</taxon>
        <taxon>Pseudomonadota</taxon>
        <taxon>Gammaproteobacteria</taxon>
        <taxon>Vibrionales</taxon>
        <taxon>Vibrionaceae</taxon>
        <taxon>Aliivibrio</taxon>
    </lineage>
</organism>
<dbReference type="EMBL" id="AJYJ02000046">
    <property type="protein sequence ID" value="OEF19253.1"/>
    <property type="molecule type" value="Genomic_DNA"/>
</dbReference>
<accession>A0ABX3AZQ3</accession>